<proteinExistence type="predicted"/>
<dbReference type="SUPFAM" id="SSF103247">
    <property type="entry name" value="TT1751-like"/>
    <property type="match status" value="1"/>
</dbReference>
<dbReference type="SUPFAM" id="SSF56601">
    <property type="entry name" value="beta-lactamase/transpeptidase-like"/>
    <property type="match status" value="1"/>
</dbReference>
<accession>A0A498CS89</accession>
<dbReference type="PANTHER" id="PTHR46825">
    <property type="entry name" value="D-ALANYL-D-ALANINE-CARBOXYPEPTIDASE/ENDOPEPTIDASE AMPH"/>
    <property type="match status" value="1"/>
</dbReference>
<dbReference type="EMBL" id="RCHT01000004">
    <property type="protein sequence ID" value="RLL13193.1"/>
    <property type="molecule type" value="Genomic_DNA"/>
</dbReference>
<dbReference type="RefSeq" id="WP_121586325.1">
    <property type="nucleotide sequence ID" value="NZ_RCHT01000004.1"/>
</dbReference>
<evidence type="ECO:0000313" key="3">
    <source>
        <dbReference type="EMBL" id="RLL13193.1"/>
    </source>
</evidence>
<dbReference type="InterPro" id="IPR012338">
    <property type="entry name" value="Beta-lactam/transpept-like"/>
</dbReference>
<reference evidence="3 4" key="1">
    <citation type="submission" date="2018-10" db="EMBL/GenBank/DDBJ databases">
        <title>Anaerotruncus faecis sp. nov., isolated from human feces.</title>
        <authorList>
            <person name="Wang Y.-J."/>
        </authorList>
    </citation>
    <scope>NUCLEOTIDE SEQUENCE [LARGE SCALE GENOMIC DNA]</scope>
    <source>
        <strain evidence="3 4">22A2-44</strain>
    </source>
</reference>
<dbReference type="Pfam" id="PF03625">
    <property type="entry name" value="DUF302"/>
    <property type="match status" value="1"/>
</dbReference>
<organism evidence="3 4">
    <name type="scientific">Anaerotruncus massiliensis</name>
    <name type="common">ex Liu et al. 2021</name>
    <dbReference type="NCBI Taxonomy" id="2321404"/>
    <lineage>
        <taxon>Bacteria</taxon>
        <taxon>Bacillati</taxon>
        <taxon>Bacillota</taxon>
        <taxon>Clostridia</taxon>
        <taxon>Eubacteriales</taxon>
        <taxon>Oscillospiraceae</taxon>
        <taxon>Anaerotruncus</taxon>
    </lineage>
</organism>
<evidence type="ECO:0000259" key="1">
    <source>
        <dbReference type="Pfam" id="PF00144"/>
    </source>
</evidence>
<feature type="domain" description="Beta-lactamase-related" evidence="1">
    <location>
        <begin position="25"/>
        <end position="361"/>
    </location>
</feature>
<comment type="caution">
    <text evidence="3">The sequence shown here is derived from an EMBL/GenBank/DDBJ whole genome shotgun (WGS) entry which is preliminary data.</text>
</comment>
<dbReference type="Gene3D" id="3.30.310.70">
    <property type="entry name" value="TT1751-like domain"/>
    <property type="match status" value="1"/>
</dbReference>
<dbReference type="AlphaFoldDB" id="A0A498CS89"/>
<dbReference type="InterPro" id="IPR001466">
    <property type="entry name" value="Beta-lactam-related"/>
</dbReference>
<name>A0A498CS89_9FIRM</name>
<feature type="domain" description="DUF302" evidence="2">
    <location>
        <begin position="413"/>
        <end position="471"/>
    </location>
</feature>
<dbReference type="Gene3D" id="3.40.710.10">
    <property type="entry name" value="DD-peptidase/beta-lactamase superfamily"/>
    <property type="match status" value="1"/>
</dbReference>
<keyword evidence="4" id="KW-1185">Reference proteome</keyword>
<gene>
    <name evidence="3" type="ORF">D4A47_04440</name>
</gene>
<dbReference type="CDD" id="cd14797">
    <property type="entry name" value="DUF302"/>
    <property type="match status" value="1"/>
</dbReference>
<sequence>MNTREHETMKMRGSADTSYLGRTVDEMVWRFMEEQGIPGLTLAIVQAPYIPRVVGYGLSDEKQRRLASANTMWPAGPISQAFAAVAVMQLFEDGALDLDAPAGNCLPDLPETWRNVTARQLLRHAAGLPDIRGAEGFCPYRRWSFSELVALVAGRPLSFRPGTRVEQSATNFLLLTEMVERISGMSYHDFVTKRQIDFLGLRRTGFAEDLDGFPHEDVGRTDNVHQLFKADRLYIDPTEPAASYDSEGAAVRRQDSSALRGFSDIWASAQDISFWDIGLAGSVLIHKPENRALVYAPWKLPDGREVPAAAGWQFYKHRGLMDIKGSVPGFSSFLSRFTHSEELVCVTLMANREGVDFTNLGRRIAGAFGDLLSTNYDDNKLFLLEGQLPAADTVSRLEEALREKGVPLFAKYDHAQNAREAGLELRPTTVLVFGSPSVGTALMQADQSVSLELPLRISVWEDEAGSTWLAFPRLGRLTAEYGLQAHPAVPRMEALMEELVRRAGNVYGARPF</sequence>
<dbReference type="InterPro" id="IPR050491">
    <property type="entry name" value="AmpC-like"/>
</dbReference>
<evidence type="ECO:0000259" key="2">
    <source>
        <dbReference type="Pfam" id="PF03625"/>
    </source>
</evidence>
<dbReference type="PANTHER" id="PTHR46825:SF9">
    <property type="entry name" value="BETA-LACTAMASE-RELATED DOMAIN-CONTAINING PROTEIN"/>
    <property type="match status" value="1"/>
</dbReference>
<dbReference type="Proteomes" id="UP000276301">
    <property type="component" value="Unassembled WGS sequence"/>
</dbReference>
<dbReference type="Pfam" id="PF00144">
    <property type="entry name" value="Beta-lactamase"/>
    <property type="match status" value="1"/>
</dbReference>
<protein>
    <submittedName>
        <fullName evidence="3">DUF302 domain-containing protein</fullName>
    </submittedName>
</protein>
<evidence type="ECO:0000313" key="4">
    <source>
        <dbReference type="Proteomes" id="UP000276301"/>
    </source>
</evidence>
<dbReference type="InterPro" id="IPR035923">
    <property type="entry name" value="TT1751-like_sf"/>
</dbReference>
<dbReference type="InterPro" id="IPR005180">
    <property type="entry name" value="DUF302"/>
</dbReference>